<gene>
    <name evidence="2" type="ORF">BCV70DRAFT_223360</name>
</gene>
<reference evidence="2 3" key="1">
    <citation type="journal article" date="2018" name="Mol. Biol. Evol.">
        <title>Broad Genomic Sampling Reveals a Smut Pathogenic Ancestry of the Fungal Clade Ustilaginomycotina.</title>
        <authorList>
            <person name="Kijpornyongpan T."/>
            <person name="Mondo S.J."/>
            <person name="Barry K."/>
            <person name="Sandor L."/>
            <person name="Lee J."/>
            <person name="Lipzen A."/>
            <person name="Pangilinan J."/>
            <person name="LaButti K."/>
            <person name="Hainaut M."/>
            <person name="Henrissat B."/>
            <person name="Grigoriev I.V."/>
            <person name="Spatafora J.W."/>
            <person name="Aime M.C."/>
        </authorList>
    </citation>
    <scope>NUCLEOTIDE SEQUENCE [LARGE SCALE GENOMIC DNA]</scope>
    <source>
        <strain evidence="2 3">MCA 3645</strain>
    </source>
</reference>
<accession>A0A317XPR8</accession>
<keyword evidence="3" id="KW-1185">Reference proteome</keyword>
<sequence>MQLPTTISCTLWCFVLVFIRASVSSAPLRKRAWLNPNEVSPEQLLAHVDDFDDFVQENFEPQARPYVHGLMRGFVETRRTNFLDSFSNLDGFSNFQKATPQQAYDLGRLAAPIDGVPAGIPRPDFDHLSLHYLGRSADRRLVFRAPAPGSYIYVPHHAYRFSSQEAVPYERLLNLRDRGGRSFAHMNGFYPEKGVGGGSVENVAIKLNDDTYLLADQIPLRRMGYSHDQFDPVYLNGGEPGGVTRLKPPIQMT</sequence>
<evidence type="ECO:0000313" key="2">
    <source>
        <dbReference type="EMBL" id="PWZ00112.1"/>
    </source>
</evidence>
<name>A0A317XPR8_9BASI</name>
<feature type="chain" id="PRO_5016333147" evidence="1">
    <location>
        <begin position="26"/>
        <end position="253"/>
    </location>
</feature>
<protein>
    <submittedName>
        <fullName evidence="2">Uncharacterized protein</fullName>
    </submittedName>
</protein>
<evidence type="ECO:0000256" key="1">
    <source>
        <dbReference type="SAM" id="SignalP"/>
    </source>
</evidence>
<keyword evidence="1" id="KW-0732">Signal</keyword>
<dbReference type="InParanoid" id="A0A317XPR8"/>
<dbReference type="AlphaFoldDB" id="A0A317XPR8"/>
<proteinExistence type="predicted"/>
<evidence type="ECO:0000313" key="3">
    <source>
        <dbReference type="Proteomes" id="UP000246740"/>
    </source>
</evidence>
<organism evidence="2 3">
    <name type="scientific">Testicularia cyperi</name>
    <dbReference type="NCBI Taxonomy" id="1882483"/>
    <lineage>
        <taxon>Eukaryota</taxon>
        <taxon>Fungi</taxon>
        <taxon>Dikarya</taxon>
        <taxon>Basidiomycota</taxon>
        <taxon>Ustilaginomycotina</taxon>
        <taxon>Ustilaginomycetes</taxon>
        <taxon>Ustilaginales</taxon>
        <taxon>Anthracoideaceae</taxon>
        <taxon>Testicularia</taxon>
    </lineage>
</organism>
<dbReference type="Proteomes" id="UP000246740">
    <property type="component" value="Unassembled WGS sequence"/>
</dbReference>
<dbReference type="EMBL" id="KZ819193">
    <property type="protein sequence ID" value="PWZ00112.1"/>
    <property type="molecule type" value="Genomic_DNA"/>
</dbReference>
<feature type="signal peptide" evidence="1">
    <location>
        <begin position="1"/>
        <end position="25"/>
    </location>
</feature>